<gene>
    <name evidence="1" type="ORF">HID58_071655</name>
</gene>
<dbReference type="Proteomes" id="UP000824890">
    <property type="component" value="Unassembled WGS sequence"/>
</dbReference>
<accession>A0ABQ7Z292</accession>
<name>A0ABQ7Z292_BRANA</name>
<dbReference type="EMBL" id="JAGKQM010000016">
    <property type="protein sequence ID" value="KAH0874293.1"/>
    <property type="molecule type" value="Genomic_DNA"/>
</dbReference>
<evidence type="ECO:0000313" key="1">
    <source>
        <dbReference type="EMBL" id="KAH0874293.1"/>
    </source>
</evidence>
<reference evidence="1 2" key="1">
    <citation type="submission" date="2021-05" db="EMBL/GenBank/DDBJ databases">
        <title>Genome Assembly of Synthetic Allotetraploid Brassica napus Reveals Homoeologous Exchanges between Subgenomes.</title>
        <authorList>
            <person name="Davis J.T."/>
        </authorList>
    </citation>
    <scope>NUCLEOTIDE SEQUENCE [LARGE SCALE GENOMIC DNA]</scope>
    <source>
        <strain evidence="2">cv. Da-Ae</strain>
        <tissue evidence="1">Seedling</tissue>
    </source>
</reference>
<keyword evidence="2" id="KW-1185">Reference proteome</keyword>
<proteinExistence type="predicted"/>
<protein>
    <submittedName>
        <fullName evidence="1">Uncharacterized protein</fullName>
    </submittedName>
</protein>
<organism evidence="1 2">
    <name type="scientific">Brassica napus</name>
    <name type="common">Rape</name>
    <dbReference type="NCBI Taxonomy" id="3708"/>
    <lineage>
        <taxon>Eukaryota</taxon>
        <taxon>Viridiplantae</taxon>
        <taxon>Streptophyta</taxon>
        <taxon>Embryophyta</taxon>
        <taxon>Tracheophyta</taxon>
        <taxon>Spermatophyta</taxon>
        <taxon>Magnoliopsida</taxon>
        <taxon>eudicotyledons</taxon>
        <taxon>Gunneridae</taxon>
        <taxon>Pentapetalae</taxon>
        <taxon>rosids</taxon>
        <taxon>malvids</taxon>
        <taxon>Brassicales</taxon>
        <taxon>Brassicaceae</taxon>
        <taxon>Brassiceae</taxon>
        <taxon>Brassica</taxon>
    </lineage>
</organism>
<comment type="caution">
    <text evidence="1">The sequence shown here is derived from an EMBL/GenBank/DDBJ whole genome shotgun (WGS) entry which is preliminary data.</text>
</comment>
<sequence length="304" mass="33793">MNNIHNQLHYESSKFKGRVKSNNIYGQVVSVICCIGESKLCGKKKASLEMNINSAVEILIIRKAVSTTFDGVSKMLKRLTNFLTPSPVIGCDSGSQSLCSPTYVLRFNGTDRSCGGGEAERGREFAPRSPLFMDEIEIHKPFPNRQALNLRLQAWLVCKLDIQYYNILKCMFKATIPILLLQRLCQAAMLLLTESLHLPISSHSLRMNSTNECNSSSCGSTKQWRDGSESCFCGIKVQTYMVMDVSVLDSEFTADGGAGSSRNASFHPIPWNFSLSDLNYIGALGKLSRPSDSDIGFRRWTSLF</sequence>
<evidence type="ECO:0000313" key="2">
    <source>
        <dbReference type="Proteomes" id="UP000824890"/>
    </source>
</evidence>